<evidence type="ECO:0000259" key="3">
    <source>
        <dbReference type="PROSITE" id="PS50977"/>
    </source>
</evidence>
<evidence type="ECO:0000313" key="4">
    <source>
        <dbReference type="EMBL" id="APV45441.1"/>
    </source>
</evidence>
<feature type="DNA-binding region" description="H-T-H motif" evidence="2">
    <location>
        <begin position="57"/>
        <end position="76"/>
    </location>
</feature>
<dbReference type="PRINTS" id="PR00455">
    <property type="entry name" value="HTHTETR"/>
</dbReference>
<dbReference type="KEGG" id="dfo:Dform_02137"/>
<protein>
    <submittedName>
        <fullName evidence="4">DNA-binding transcriptional regulator, AcrR family</fullName>
    </submittedName>
</protein>
<keyword evidence="5" id="KW-1185">Reference proteome</keyword>
<feature type="domain" description="HTH tetR-type" evidence="3">
    <location>
        <begin position="34"/>
        <end position="94"/>
    </location>
</feature>
<dbReference type="EMBL" id="CP018258">
    <property type="protein sequence ID" value="APV45441.1"/>
    <property type="molecule type" value="Genomic_DNA"/>
</dbReference>
<dbReference type="InterPro" id="IPR050109">
    <property type="entry name" value="HTH-type_TetR-like_transc_reg"/>
</dbReference>
<proteinExistence type="predicted"/>
<organism evidence="4 5">
    <name type="scientific">Dehalogenimonas formicexedens</name>
    <dbReference type="NCBI Taxonomy" id="1839801"/>
    <lineage>
        <taxon>Bacteria</taxon>
        <taxon>Bacillati</taxon>
        <taxon>Chloroflexota</taxon>
        <taxon>Dehalococcoidia</taxon>
        <taxon>Dehalococcoidales</taxon>
        <taxon>Dehalococcoidaceae</taxon>
        <taxon>Dehalogenimonas</taxon>
    </lineage>
</organism>
<dbReference type="STRING" id="1839801.Dform_02137"/>
<dbReference type="GO" id="GO:0003700">
    <property type="term" value="F:DNA-binding transcription factor activity"/>
    <property type="evidence" value="ECO:0007669"/>
    <property type="project" value="TreeGrafter"/>
</dbReference>
<dbReference type="PROSITE" id="PS50977">
    <property type="entry name" value="HTH_TETR_2"/>
    <property type="match status" value="1"/>
</dbReference>
<evidence type="ECO:0000313" key="5">
    <source>
        <dbReference type="Proteomes" id="UP000185934"/>
    </source>
</evidence>
<keyword evidence="1 2" id="KW-0238">DNA-binding</keyword>
<gene>
    <name evidence="4" type="ORF">Dform_02137</name>
</gene>
<dbReference type="PANTHER" id="PTHR30055:SF226">
    <property type="entry name" value="HTH-TYPE TRANSCRIPTIONAL REGULATOR PKSA"/>
    <property type="match status" value="1"/>
</dbReference>
<dbReference type="InterPro" id="IPR036271">
    <property type="entry name" value="Tet_transcr_reg_TetR-rel_C_sf"/>
</dbReference>
<sequence length="223" mass="25207">MTAHLTANIIQPMNEHSVKTEKARRSTWRDEKAEERRLQLIDTALEVFARKGFDKTSVRELATAAGVAQGLMYHYFKSKDKLLEAVVERHSFLPQLKSLLATLHNEAAAKVLKAVGRQFYDLLGQKESLMNIFFHETQSHPIVPRIWRGIMNEGISLFQNYLDERVKAGELKAHNTDVTARMLAYAIVLLRAGGVAFHQRTRPEAFIDQMVDNILGGIAAPVN</sequence>
<reference evidence="5" key="1">
    <citation type="submission" date="2016-11" db="EMBL/GenBank/DDBJ databases">
        <title>Dehalogenimonas formicexedens sp. nov., a chlorinated alkane respiring bacterium isolated from contaminated groundwater.</title>
        <authorList>
            <person name="Key T.A."/>
            <person name="Bowman K.S."/>
            <person name="Lee I."/>
            <person name="Chun J."/>
            <person name="Albuquerque L."/>
            <person name="da Costa M.S."/>
            <person name="Rainey F.A."/>
            <person name="Moe W.M."/>
        </authorList>
    </citation>
    <scope>NUCLEOTIDE SEQUENCE [LARGE SCALE GENOMIC DNA]</scope>
    <source>
        <strain evidence="5">NSZ-14</strain>
    </source>
</reference>
<dbReference type="InterPro" id="IPR023772">
    <property type="entry name" value="DNA-bd_HTH_TetR-type_CS"/>
</dbReference>
<dbReference type="Proteomes" id="UP000185934">
    <property type="component" value="Chromosome"/>
</dbReference>
<dbReference type="PROSITE" id="PS01081">
    <property type="entry name" value="HTH_TETR_1"/>
    <property type="match status" value="1"/>
</dbReference>
<name>A0A1P8FAG9_9CHLR</name>
<dbReference type="Pfam" id="PF00440">
    <property type="entry name" value="TetR_N"/>
    <property type="match status" value="1"/>
</dbReference>
<evidence type="ECO:0000256" key="2">
    <source>
        <dbReference type="PROSITE-ProRule" id="PRU00335"/>
    </source>
</evidence>
<dbReference type="AlphaFoldDB" id="A0A1P8FAG9"/>
<dbReference type="InterPro" id="IPR009057">
    <property type="entry name" value="Homeodomain-like_sf"/>
</dbReference>
<dbReference type="Gene3D" id="1.10.357.10">
    <property type="entry name" value="Tetracycline Repressor, domain 2"/>
    <property type="match status" value="1"/>
</dbReference>
<accession>A0A1P8FAG9</accession>
<dbReference type="Gene3D" id="1.10.10.60">
    <property type="entry name" value="Homeodomain-like"/>
    <property type="match status" value="1"/>
</dbReference>
<dbReference type="PANTHER" id="PTHR30055">
    <property type="entry name" value="HTH-TYPE TRANSCRIPTIONAL REGULATOR RUTR"/>
    <property type="match status" value="1"/>
</dbReference>
<dbReference type="SUPFAM" id="SSF48498">
    <property type="entry name" value="Tetracyclin repressor-like, C-terminal domain"/>
    <property type="match status" value="1"/>
</dbReference>
<dbReference type="InterPro" id="IPR001647">
    <property type="entry name" value="HTH_TetR"/>
</dbReference>
<evidence type="ECO:0000256" key="1">
    <source>
        <dbReference type="ARBA" id="ARBA00023125"/>
    </source>
</evidence>
<dbReference type="SUPFAM" id="SSF46689">
    <property type="entry name" value="Homeodomain-like"/>
    <property type="match status" value="1"/>
</dbReference>
<dbReference type="GO" id="GO:0000976">
    <property type="term" value="F:transcription cis-regulatory region binding"/>
    <property type="evidence" value="ECO:0007669"/>
    <property type="project" value="TreeGrafter"/>
</dbReference>